<dbReference type="GO" id="GO:0016491">
    <property type="term" value="F:oxidoreductase activity"/>
    <property type="evidence" value="ECO:0007669"/>
    <property type="project" value="UniProtKB-KW"/>
</dbReference>
<feature type="transmembrane region" description="Helical" evidence="7">
    <location>
        <begin position="528"/>
        <end position="549"/>
    </location>
</feature>
<dbReference type="GO" id="GO:0016829">
    <property type="term" value="F:lyase activity"/>
    <property type="evidence" value="ECO:0007669"/>
    <property type="project" value="UniProtKB-KW"/>
</dbReference>
<dbReference type="PRINTS" id="PR01437">
    <property type="entry name" value="NUOXDRDTASE4"/>
</dbReference>
<feature type="transmembrane region" description="Helical" evidence="7">
    <location>
        <begin position="416"/>
        <end position="441"/>
    </location>
</feature>
<feature type="domain" description="NADH:quinone oxidoreductase/Mrp antiporter transmembrane" evidence="8">
    <location>
        <begin position="133"/>
        <end position="433"/>
    </location>
</feature>
<feature type="transmembrane region" description="Helical" evidence="7">
    <location>
        <begin position="272"/>
        <end position="293"/>
    </location>
</feature>
<dbReference type="Pfam" id="PF00361">
    <property type="entry name" value="Proton_antipo_M"/>
    <property type="match status" value="1"/>
</dbReference>
<dbReference type="STRING" id="523850.TON_1567"/>
<evidence type="ECO:0000256" key="3">
    <source>
        <dbReference type="ARBA" id="ARBA00022692"/>
    </source>
</evidence>
<evidence type="ECO:0000256" key="7">
    <source>
        <dbReference type="SAM" id="Phobius"/>
    </source>
</evidence>
<dbReference type="GeneID" id="7018606"/>
<keyword evidence="10" id="KW-1185">Reference proteome</keyword>
<accession>B6YTW6</accession>
<dbReference type="eggNOG" id="arCOG01537">
    <property type="taxonomic scope" value="Archaea"/>
</dbReference>
<evidence type="ECO:0000259" key="8">
    <source>
        <dbReference type="Pfam" id="PF00361"/>
    </source>
</evidence>
<dbReference type="HOGENOM" id="CLU_007100_8_1_2"/>
<keyword evidence="3 7" id="KW-0812">Transmembrane</keyword>
<dbReference type="KEGG" id="ton:TON_1567"/>
<dbReference type="AlphaFoldDB" id="B6YTW6"/>
<name>B6YTW6_THEON</name>
<gene>
    <name evidence="9" type="ordered locus">TON_1567</name>
</gene>
<feature type="transmembrane region" description="Helical" evidence="7">
    <location>
        <begin position="111"/>
        <end position="129"/>
    </location>
</feature>
<feature type="transmembrane region" description="Helical" evidence="7">
    <location>
        <begin position="166"/>
        <end position="189"/>
    </location>
</feature>
<feature type="transmembrane region" description="Helical" evidence="7">
    <location>
        <begin position="72"/>
        <end position="99"/>
    </location>
</feature>
<comment type="subcellular location">
    <subcellularLocation>
        <location evidence="1">Cell membrane</location>
        <topology evidence="1">Multi-pass membrane protein</topology>
    </subcellularLocation>
</comment>
<keyword evidence="4 7" id="KW-1133">Transmembrane helix</keyword>
<dbReference type="EMBL" id="CP000855">
    <property type="protein sequence ID" value="ACJ17057.1"/>
    <property type="molecule type" value="Genomic_DNA"/>
</dbReference>
<feature type="transmembrane region" description="Helical" evidence="7">
    <location>
        <begin position="376"/>
        <end position="396"/>
    </location>
</feature>
<feature type="transmembrane region" description="Helical" evidence="7">
    <location>
        <begin position="302"/>
        <end position="325"/>
    </location>
</feature>
<keyword evidence="6 7" id="KW-0472">Membrane</keyword>
<dbReference type="PANTHER" id="PTHR42682">
    <property type="entry name" value="HYDROGENASE-4 COMPONENT F"/>
    <property type="match status" value="1"/>
</dbReference>
<evidence type="ECO:0000256" key="6">
    <source>
        <dbReference type="ARBA" id="ARBA00023136"/>
    </source>
</evidence>
<dbReference type="InterPro" id="IPR001750">
    <property type="entry name" value="ND/Mrp_TM"/>
</dbReference>
<feature type="transmembrane region" description="Helical" evidence="7">
    <location>
        <begin position="34"/>
        <end position="52"/>
    </location>
</feature>
<dbReference type="GO" id="GO:0008137">
    <property type="term" value="F:NADH dehydrogenase (ubiquinone) activity"/>
    <property type="evidence" value="ECO:0007669"/>
    <property type="project" value="InterPro"/>
</dbReference>
<dbReference type="PANTHER" id="PTHR42682:SF3">
    <property type="entry name" value="FORMATE HYDROGENLYASE SUBUNIT 3-RELATED"/>
    <property type="match status" value="1"/>
</dbReference>
<evidence type="ECO:0000256" key="5">
    <source>
        <dbReference type="ARBA" id="ARBA00023002"/>
    </source>
</evidence>
<evidence type="ECO:0000256" key="2">
    <source>
        <dbReference type="ARBA" id="ARBA00022475"/>
    </source>
</evidence>
<proteinExistence type="predicted"/>
<dbReference type="OrthoDB" id="371891at2157"/>
<dbReference type="InterPro" id="IPR003918">
    <property type="entry name" value="NADH_UbQ_OxRdtase"/>
</dbReference>
<keyword evidence="5" id="KW-0560">Oxidoreductase</keyword>
<keyword evidence="2" id="KW-1003">Cell membrane</keyword>
<dbReference type="GO" id="GO:0042773">
    <property type="term" value="P:ATP synthesis coupled electron transport"/>
    <property type="evidence" value="ECO:0007669"/>
    <property type="project" value="InterPro"/>
</dbReference>
<dbReference type="PATRIC" id="fig|523850.10.peg.1580"/>
<keyword evidence="9" id="KW-0456">Lyase</keyword>
<dbReference type="InterPro" id="IPR052175">
    <property type="entry name" value="ComplexI-like_HydComp"/>
</dbReference>
<sequence length="690" mass="75824">MEGLFTLAVILYFLSIPAALALKRSFKASISIGHILTALASIALLAFTFVSIPDILSGKAIEFTYDLGVAQIPFQIDGLSLIMCFIFGALGLAASIYSPRYMAIYEKSGRGWMYITIYSVFMLSMILIVTIANMFWFIFLWEVMTFTSYLLTIWESDKEDVRKAGWKYFVTMHIVSTLPLIIALALLYADVSSIEGLNFESLAALKLSPVFYALFLIGFGSKSGVVPLHFWAPEAYTVAPSNVSALMAGALEKVAVYALIRTTCFIMKPNETFGYAVALLGTVTLTVGTLYALKQTDAKRLLAYHSIGQIGYIWLGMGVGIVFIARGDMYSAFGAIALASSLYHLVNHTFFKGLLFLSTGSIFYRTRSRDLNQLRGLAKLMPFTALFTFIAAMSIAGTPPFNGFMSKWMIYQSTFLSGNGLIVFFGVMALFISAATLASFIKFYTTAFGGEPTEFTKDAEEVPSPMLIAKGFLASLCILLGLVPSLILPILLSPGAALAGIDVSGLMDTNYWLVTIKAPLMPTGAESYFKPLLFATLFGVIFLGMYLLFPISKKTYRPWTLGEPVAMEHYKFKAINYYEPFEEYIHPLYHTGHVLSEFGSALIGAVANAYVSTTRALHRVCDSISKSVAGIGKEYEKKCPEVYLDEYFLAPLVKIVRVSGVLLDEGFMRPNAAFTIALVTLAVILALMVL</sequence>
<evidence type="ECO:0000256" key="1">
    <source>
        <dbReference type="ARBA" id="ARBA00004651"/>
    </source>
</evidence>
<reference evidence="9 10" key="1">
    <citation type="journal article" date="2008" name="J. Bacteriol.">
        <title>The complete genome sequence of Thermococcus onnurineus NA1 reveals a mixed heterotrophic and carboxydotrophic metabolism.</title>
        <authorList>
            <person name="Lee H.S."/>
            <person name="Kang S.G."/>
            <person name="Bae S.S."/>
            <person name="Lim J.K."/>
            <person name="Cho Y."/>
            <person name="Kim Y.J."/>
            <person name="Jeon J.H."/>
            <person name="Cha S.S."/>
            <person name="Kwon K.K."/>
            <person name="Kim H.T."/>
            <person name="Park C.J."/>
            <person name="Lee H.W."/>
            <person name="Kim S.I."/>
            <person name="Chun J."/>
            <person name="Colwell R.R."/>
            <person name="Kim S.J."/>
            <person name="Lee J.H."/>
        </authorList>
    </citation>
    <scope>NUCLEOTIDE SEQUENCE [LARGE SCALE GENOMIC DNA]</scope>
    <source>
        <strain evidence="9 10">NA1</strain>
    </source>
</reference>
<dbReference type="GO" id="GO:0005886">
    <property type="term" value="C:plasma membrane"/>
    <property type="evidence" value="ECO:0007669"/>
    <property type="project" value="UniProtKB-SubCell"/>
</dbReference>
<protein>
    <submittedName>
        <fullName evidence="9">Hydrogenase 4, component B or formate hydrogen lyase, subunit 3</fullName>
    </submittedName>
</protein>
<dbReference type="RefSeq" id="WP_012572529.1">
    <property type="nucleotide sequence ID" value="NC_011529.1"/>
</dbReference>
<feature type="transmembrane region" description="Helical" evidence="7">
    <location>
        <begin position="209"/>
        <end position="231"/>
    </location>
</feature>
<organism evidence="9 10">
    <name type="scientific">Thermococcus onnurineus (strain NA1)</name>
    <dbReference type="NCBI Taxonomy" id="523850"/>
    <lineage>
        <taxon>Archaea</taxon>
        <taxon>Methanobacteriati</taxon>
        <taxon>Methanobacteriota</taxon>
        <taxon>Thermococci</taxon>
        <taxon>Thermococcales</taxon>
        <taxon>Thermococcaceae</taxon>
        <taxon>Thermococcus</taxon>
    </lineage>
</organism>
<feature type="transmembrane region" description="Helical" evidence="7">
    <location>
        <begin position="6"/>
        <end position="22"/>
    </location>
</feature>
<evidence type="ECO:0000256" key="4">
    <source>
        <dbReference type="ARBA" id="ARBA00022989"/>
    </source>
</evidence>
<evidence type="ECO:0000313" key="10">
    <source>
        <dbReference type="Proteomes" id="UP000002727"/>
    </source>
</evidence>
<dbReference type="Proteomes" id="UP000002727">
    <property type="component" value="Chromosome"/>
</dbReference>
<evidence type="ECO:0000313" key="9">
    <source>
        <dbReference type="EMBL" id="ACJ17057.1"/>
    </source>
</evidence>
<feature type="transmembrane region" description="Helical" evidence="7">
    <location>
        <begin position="472"/>
        <end position="492"/>
    </location>
</feature>
<feature type="transmembrane region" description="Helical" evidence="7">
    <location>
        <begin position="672"/>
        <end position="689"/>
    </location>
</feature>